<feature type="compositionally biased region" description="Acidic residues" evidence="1">
    <location>
        <begin position="482"/>
        <end position="492"/>
    </location>
</feature>
<proteinExistence type="predicted"/>
<comment type="caution">
    <text evidence="2">The sequence shown here is derived from an EMBL/GenBank/DDBJ whole genome shotgun (WGS) entry which is preliminary data.</text>
</comment>
<dbReference type="PANTHER" id="PTHR12381:SF56">
    <property type="entry name" value="B30.2_SPRY DOMAIN-CONTAINING PROTEIN-RELATED"/>
    <property type="match status" value="1"/>
</dbReference>
<evidence type="ECO:0000313" key="3">
    <source>
        <dbReference type="Proteomes" id="UP001178507"/>
    </source>
</evidence>
<feature type="region of interest" description="Disordered" evidence="1">
    <location>
        <begin position="1"/>
        <end position="42"/>
    </location>
</feature>
<protein>
    <submittedName>
        <fullName evidence="2">Uncharacterized protein</fullName>
    </submittedName>
</protein>
<evidence type="ECO:0000313" key="2">
    <source>
        <dbReference type="EMBL" id="CAJ1392005.1"/>
    </source>
</evidence>
<feature type="region of interest" description="Disordered" evidence="1">
    <location>
        <begin position="773"/>
        <end position="804"/>
    </location>
</feature>
<dbReference type="AlphaFoldDB" id="A0AA36N673"/>
<evidence type="ECO:0000256" key="1">
    <source>
        <dbReference type="SAM" id="MobiDB-lite"/>
    </source>
</evidence>
<dbReference type="PANTHER" id="PTHR12381">
    <property type="entry name" value="HETEROGENEOUS NUCLEAR RIBONUCLEOPROTEIN U FAMILY MEMBER"/>
    <property type="match status" value="1"/>
</dbReference>
<dbReference type="InterPro" id="IPR043136">
    <property type="entry name" value="B30.2/SPRY_sf"/>
</dbReference>
<dbReference type="GO" id="GO:0003723">
    <property type="term" value="F:RNA binding"/>
    <property type="evidence" value="ECO:0007669"/>
    <property type="project" value="TreeGrafter"/>
</dbReference>
<gene>
    <name evidence="2" type="ORF">EVOR1521_LOCUS17207</name>
</gene>
<sequence length="804" mass="90172">MAPKAEDAKKRKAAKAEDEPAAKRDCKEDDVEKDAPPDSRPVTKAAVSFHGIDTTLNVVPAMQGKVLMALTEGGMQYLVAGARASVGMKAQDAARQAGRYMYEVKIIEALNPVESTQGIHGRTPQPRQLVRLGFSAAGSSLVLGESDECAYFDSEGNFGSGKLKKRTSQNFTRDQVITVILNLDPKSSNAYTMSLFREGARIAEPQPIPQCLRDKPLYPHICFRNVTVQVNMGPQVLRSLPFTCRMLQSAAAADVVESKEPGGIFNVMLPVAVPDEGTFDWLDDWLEENPSWVELSDRKLQQWAASSGLAKPKGGSLDKPSFSYGIGTLEDLSLQKVINSIAATIPRNYVVMEVRGNLVAEERAEVLKRFSLPHFKKSAMVVMGKPLEEFKDRLRAKILKEKQSKSDNEWKLKKAQRDQAKQMARRQKELAEMRRKAEESRKKLLEEALKKAGDESKKEEVKAENAEDAKDEPKAEVKEEEVKQEEDDDGMGEEPPKVELTEEELNVEFRPKAAGSDIAPGALSKSIANFTVPEESEGFDAVEFVWEGEAESKEYLKKWIMEAKQTMRIEDLQPSKYFADKVAQWQKLFQDWQAKQKTFKANPPAKKEKKDTDEPERKVLDIFSIEDVDDMGDGEPLYANFAAEDWALLQMRYEFYLLQECFKKDVDDPDRLDIPEVHISFYFTKYFKKTLNPQAFSLKTVNDLVDLIKDTVIISGDPAVLTANMENVDSPEIFVKFTEECRRDRQRRSDAGDETAKLKYAAPSAPAIRPQAPIQSWPQIRPPAGFKAPGKGAAPVGTWKGGKW</sequence>
<feature type="region of interest" description="Disordered" evidence="1">
    <location>
        <begin position="405"/>
        <end position="503"/>
    </location>
</feature>
<feature type="compositionally biased region" description="Basic and acidic residues" evidence="1">
    <location>
        <begin position="1"/>
        <end position="27"/>
    </location>
</feature>
<accession>A0AA36N673</accession>
<name>A0AA36N673_9DINO</name>
<reference evidence="2" key="1">
    <citation type="submission" date="2023-08" db="EMBL/GenBank/DDBJ databases">
        <authorList>
            <person name="Chen Y."/>
            <person name="Shah S."/>
            <person name="Dougan E. K."/>
            <person name="Thang M."/>
            <person name="Chan C."/>
        </authorList>
    </citation>
    <scope>NUCLEOTIDE SEQUENCE</scope>
</reference>
<dbReference type="EMBL" id="CAUJNA010002236">
    <property type="protein sequence ID" value="CAJ1392005.1"/>
    <property type="molecule type" value="Genomic_DNA"/>
</dbReference>
<dbReference type="GO" id="GO:0000380">
    <property type="term" value="P:alternative mRNA splicing, via spliceosome"/>
    <property type="evidence" value="ECO:0007669"/>
    <property type="project" value="TreeGrafter"/>
</dbReference>
<dbReference type="Proteomes" id="UP001178507">
    <property type="component" value="Unassembled WGS sequence"/>
</dbReference>
<organism evidence="2 3">
    <name type="scientific">Effrenium voratum</name>
    <dbReference type="NCBI Taxonomy" id="2562239"/>
    <lineage>
        <taxon>Eukaryota</taxon>
        <taxon>Sar</taxon>
        <taxon>Alveolata</taxon>
        <taxon>Dinophyceae</taxon>
        <taxon>Suessiales</taxon>
        <taxon>Symbiodiniaceae</taxon>
        <taxon>Effrenium</taxon>
    </lineage>
</organism>
<dbReference type="GO" id="GO:0005634">
    <property type="term" value="C:nucleus"/>
    <property type="evidence" value="ECO:0007669"/>
    <property type="project" value="TreeGrafter"/>
</dbReference>
<keyword evidence="3" id="KW-1185">Reference proteome</keyword>
<feature type="compositionally biased region" description="Basic and acidic residues" evidence="1">
    <location>
        <begin position="405"/>
        <end position="481"/>
    </location>
</feature>
<dbReference type="Gene3D" id="2.60.120.920">
    <property type="match status" value="1"/>
</dbReference>
<feature type="compositionally biased region" description="Low complexity" evidence="1">
    <location>
        <begin position="782"/>
        <end position="797"/>
    </location>
</feature>